<organism evidence="2">
    <name type="scientific">Symploca sp. SIO1C4</name>
    <dbReference type="NCBI Taxonomy" id="2607765"/>
    <lineage>
        <taxon>Bacteria</taxon>
        <taxon>Bacillati</taxon>
        <taxon>Cyanobacteriota</taxon>
        <taxon>Cyanophyceae</taxon>
        <taxon>Coleofasciculales</taxon>
        <taxon>Coleofasciculaceae</taxon>
        <taxon>Symploca</taxon>
    </lineage>
</organism>
<sequence length="299" mass="34584">MEQSTKLPTFLIIGVQKAGTTSIYNYLKQHPQVYMSPVKETNFLERDWENLAPEVINKNGIDTLEKYSQLFAGVKDEVAIGEASPNYLFHYESASARILRYLPDAKLIAILRNPIERAYSDYLMHIRDAIGAGKSRTLSEQIKSRSNASFTLRKGLYYEQLKYFFDAFGKEQVKVYLYDDFSKKPLDTIQDLYKFIGVDDTFNPDMSKKSQVAQVPRVQFLNTLLRKQNPLRKFTASVLKNIIPLQVRQNIRSSLIDMNSTGKPSLSTEERQELVKFYREDILKLQDLIHKDLSSWLSI</sequence>
<dbReference type="AlphaFoldDB" id="A0A6B3N4F2"/>
<dbReference type="PANTHER" id="PTHR10605:SF56">
    <property type="entry name" value="BIFUNCTIONAL HEPARAN SULFATE N-DEACETYLASE_N-SULFOTRANSFERASE"/>
    <property type="match status" value="1"/>
</dbReference>
<keyword evidence="1 2" id="KW-0808">Transferase</keyword>
<name>A0A6B3N4F2_9CYAN</name>
<dbReference type="PANTHER" id="PTHR10605">
    <property type="entry name" value="HEPARAN SULFATE SULFOTRANSFERASE"/>
    <property type="match status" value="1"/>
</dbReference>
<protein>
    <submittedName>
        <fullName evidence="2">Sulfotransferase</fullName>
    </submittedName>
</protein>
<gene>
    <name evidence="2" type="ORF">F6J89_13315</name>
</gene>
<comment type="caution">
    <text evidence="2">The sequence shown here is derived from an EMBL/GenBank/DDBJ whole genome shotgun (WGS) entry which is preliminary data.</text>
</comment>
<dbReference type="Pfam" id="PF13469">
    <property type="entry name" value="Sulfotransfer_3"/>
    <property type="match status" value="1"/>
</dbReference>
<dbReference type="EMBL" id="JAAHFQ010000232">
    <property type="protein sequence ID" value="NER28576.1"/>
    <property type="molecule type" value="Genomic_DNA"/>
</dbReference>
<reference evidence="2" key="1">
    <citation type="submission" date="2019-11" db="EMBL/GenBank/DDBJ databases">
        <title>Genomic insights into an expanded diversity of filamentous marine cyanobacteria reveals the extraordinary biosynthetic potential of Moorea and Okeania.</title>
        <authorList>
            <person name="Ferreira Leao T."/>
            <person name="Wang M."/>
            <person name="Moss N."/>
            <person name="Da Silva R."/>
            <person name="Sanders J."/>
            <person name="Nurk S."/>
            <person name="Gurevich A."/>
            <person name="Humphrey G."/>
            <person name="Reher R."/>
            <person name="Zhu Q."/>
            <person name="Belda-Ferre P."/>
            <person name="Glukhov E."/>
            <person name="Rex R."/>
            <person name="Dorrestein P.C."/>
            <person name="Knight R."/>
            <person name="Pevzner P."/>
            <person name="Gerwick W.H."/>
            <person name="Gerwick L."/>
        </authorList>
    </citation>
    <scope>NUCLEOTIDE SEQUENCE</scope>
    <source>
        <strain evidence="2">SIO1C4</strain>
    </source>
</reference>
<dbReference type="SUPFAM" id="SSF52540">
    <property type="entry name" value="P-loop containing nucleoside triphosphate hydrolases"/>
    <property type="match status" value="1"/>
</dbReference>
<dbReference type="Gene3D" id="3.40.50.300">
    <property type="entry name" value="P-loop containing nucleotide triphosphate hydrolases"/>
    <property type="match status" value="1"/>
</dbReference>
<proteinExistence type="predicted"/>
<evidence type="ECO:0000313" key="2">
    <source>
        <dbReference type="EMBL" id="NER28576.1"/>
    </source>
</evidence>
<dbReference type="InterPro" id="IPR037359">
    <property type="entry name" value="NST/OST"/>
</dbReference>
<dbReference type="GO" id="GO:0008146">
    <property type="term" value="F:sulfotransferase activity"/>
    <property type="evidence" value="ECO:0007669"/>
    <property type="project" value="InterPro"/>
</dbReference>
<dbReference type="InterPro" id="IPR027417">
    <property type="entry name" value="P-loop_NTPase"/>
</dbReference>
<accession>A0A6B3N4F2</accession>
<evidence type="ECO:0000256" key="1">
    <source>
        <dbReference type="ARBA" id="ARBA00022679"/>
    </source>
</evidence>